<reference evidence="3 4" key="1">
    <citation type="submission" date="2023-07" db="EMBL/GenBank/DDBJ databases">
        <title>Genomic Encyclopedia of Type Strains, Phase IV (KMG-IV): sequencing the most valuable type-strain genomes for metagenomic binning, comparative biology and taxonomic classification.</title>
        <authorList>
            <person name="Goeker M."/>
        </authorList>
    </citation>
    <scope>NUCLEOTIDE SEQUENCE [LARGE SCALE GENOMIC DNA]</scope>
    <source>
        <strain evidence="3 4">DSM 16980</strain>
    </source>
</reference>
<comment type="similarity">
    <text evidence="1">Belongs to the UPF0749 family.</text>
</comment>
<keyword evidence="2" id="KW-0175">Coiled coil</keyword>
<comment type="caution">
    <text evidence="3">The sequence shown here is derived from an EMBL/GenBank/DDBJ whole genome shotgun (WGS) entry which is preliminary data.</text>
</comment>
<dbReference type="RefSeq" id="WP_307223534.1">
    <property type="nucleotide sequence ID" value="NZ_CP116940.1"/>
</dbReference>
<keyword evidence="4" id="KW-1185">Reference proteome</keyword>
<organism evidence="3 4">
    <name type="scientific">Pectinatus haikarae</name>
    <dbReference type="NCBI Taxonomy" id="349096"/>
    <lineage>
        <taxon>Bacteria</taxon>
        <taxon>Bacillati</taxon>
        <taxon>Bacillota</taxon>
        <taxon>Negativicutes</taxon>
        <taxon>Selenomonadales</taxon>
        <taxon>Selenomonadaceae</taxon>
        <taxon>Pectinatus</taxon>
    </lineage>
</organism>
<evidence type="ECO:0000256" key="2">
    <source>
        <dbReference type="SAM" id="Coils"/>
    </source>
</evidence>
<dbReference type="Gene3D" id="3.30.70.1880">
    <property type="entry name" value="Protein of unknown function DUF881"/>
    <property type="match status" value="1"/>
</dbReference>
<proteinExistence type="inferred from homology"/>
<feature type="coiled-coil region" evidence="2">
    <location>
        <begin position="42"/>
        <end position="69"/>
    </location>
</feature>
<dbReference type="Pfam" id="PF05949">
    <property type="entry name" value="DUF881"/>
    <property type="match status" value="1"/>
</dbReference>
<name>A0ABT9Y6Z2_9FIRM</name>
<dbReference type="Proteomes" id="UP001239167">
    <property type="component" value="Unassembled WGS sequence"/>
</dbReference>
<gene>
    <name evidence="3" type="ORF">J2S01_001200</name>
</gene>
<protein>
    <submittedName>
        <fullName evidence="3">Uncharacterized protein YlxW (UPF0749 family)</fullName>
    </submittedName>
</protein>
<sequence length="228" mass="25149">MLSRKYNRISIILACFLLGFMLAIQFHSTQNSLKYSTQYQRTEELSQRLLATEKERDSLKKQNQKYTQDKNGGLTDAQIIEAGASEVSGPGLVVTVEDSSKKTATDENANLYIIHDEDMLRIINELRAAGAEAISINGQRVVATTEIRCAGPTVSVNNERSAPPFVIKAIGDADTLENAMKMRGGVIDTLSVWGIKIDIAKKTQMLLPAYSKGVDFKYTELVEKGGEK</sequence>
<accession>A0ABT9Y6Z2</accession>
<evidence type="ECO:0000313" key="3">
    <source>
        <dbReference type="EMBL" id="MDQ0203484.1"/>
    </source>
</evidence>
<dbReference type="PANTHER" id="PTHR37313:SF2">
    <property type="entry name" value="UPF0749 PROTEIN YLXX"/>
    <property type="match status" value="1"/>
</dbReference>
<dbReference type="EMBL" id="JAUSUE010000006">
    <property type="protein sequence ID" value="MDQ0203484.1"/>
    <property type="molecule type" value="Genomic_DNA"/>
</dbReference>
<evidence type="ECO:0000256" key="1">
    <source>
        <dbReference type="ARBA" id="ARBA00009108"/>
    </source>
</evidence>
<dbReference type="PANTHER" id="PTHR37313">
    <property type="entry name" value="UPF0749 PROTEIN RV1825"/>
    <property type="match status" value="1"/>
</dbReference>
<dbReference type="InterPro" id="IPR010273">
    <property type="entry name" value="DUF881"/>
</dbReference>
<evidence type="ECO:0000313" key="4">
    <source>
        <dbReference type="Proteomes" id="UP001239167"/>
    </source>
</evidence>